<evidence type="ECO:0000313" key="2">
    <source>
        <dbReference type="EMBL" id="PPB50898.1"/>
    </source>
</evidence>
<gene>
    <name evidence="2" type="ORF">C4K88_03295</name>
</gene>
<feature type="transmembrane region" description="Helical" evidence="1">
    <location>
        <begin position="6"/>
        <end position="23"/>
    </location>
</feature>
<dbReference type="AlphaFoldDB" id="A0A2S5J267"/>
<protein>
    <submittedName>
        <fullName evidence="2">Uncharacterized protein</fullName>
    </submittedName>
</protein>
<keyword evidence="1" id="KW-1133">Transmembrane helix</keyword>
<dbReference type="OrthoDB" id="6053908at2"/>
<accession>A0A2S5J267</accession>
<reference evidence="2 3" key="1">
    <citation type="journal article" date="2014" name="Int. J. Syst. Evol. Microbiol.">
        <title>Arthrobacter pityocampae sp. nov., isolated from Thaumetopoea pityocampa (Lep., Thaumetopoeidae).</title>
        <authorList>
            <person name="Ince I.A."/>
            <person name="Demirbag Z."/>
            <person name="Kati H."/>
        </authorList>
    </citation>
    <scope>NUCLEOTIDE SEQUENCE [LARGE SCALE GENOMIC DNA]</scope>
    <source>
        <strain evidence="2 3">Tp2</strain>
    </source>
</reference>
<feature type="transmembrane region" description="Helical" evidence="1">
    <location>
        <begin position="30"/>
        <end position="50"/>
    </location>
</feature>
<keyword evidence="3" id="KW-1185">Reference proteome</keyword>
<proteinExistence type="predicted"/>
<sequence>MDDYVSSGFFWFTVALINAGLAQQKNRSRWAWFLVSLLLGPPATVMIVIWPAPVPVAPPMSCRGGWRNLDE</sequence>
<comment type="caution">
    <text evidence="2">The sequence shown here is derived from an EMBL/GenBank/DDBJ whole genome shotgun (WGS) entry which is preliminary data.</text>
</comment>
<keyword evidence="1" id="KW-0472">Membrane</keyword>
<name>A0A2S5J267_9MICC</name>
<keyword evidence="1" id="KW-0812">Transmembrane</keyword>
<dbReference type="EMBL" id="PRKW01000001">
    <property type="protein sequence ID" value="PPB50898.1"/>
    <property type="molecule type" value="Genomic_DNA"/>
</dbReference>
<dbReference type="Proteomes" id="UP000239297">
    <property type="component" value="Unassembled WGS sequence"/>
</dbReference>
<organism evidence="2 3">
    <name type="scientific">Arthrobacter pityocampae</name>
    <dbReference type="NCBI Taxonomy" id="547334"/>
    <lineage>
        <taxon>Bacteria</taxon>
        <taxon>Bacillati</taxon>
        <taxon>Actinomycetota</taxon>
        <taxon>Actinomycetes</taxon>
        <taxon>Micrococcales</taxon>
        <taxon>Micrococcaceae</taxon>
        <taxon>Arthrobacter</taxon>
    </lineage>
</organism>
<evidence type="ECO:0000313" key="3">
    <source>
        <dbReference type="Proteomes" id="UP000239297"/>
    </source>
</evidence>
<dbReference type="RefSeq" id="WP_104120161.1">
    <property type="nucleotide sequence ID" value="NZ_PRKW01000001.1"/>
</dbReference>
<evidence type="ECO:0000256" key="1">
    <source>
        <dbReference type="SAM" id="Phobius"/>
    </source>
</evidence>